<keyword evidence="3" id="KW-1185">Reference proteome</keyword>
<dbReference type="Proteomes" id="UP000806542">
    <property type="component" value="Unassembled WGS sequence"/>
</dbReference>
<proteinExistence type="predicted"/>
<reference evidence="2" key="1">
    <citation type="submission" date="2020-10" db="EMBL/GenBank/DDBJ databases">
        <title>ChiBAC.</title>
        <authorList>
            <person name="Zenner C."/>
            <person name="Hitch T.C.A."/>
            <person name="Clavel T."/>
        </authorList>
    </citation>
    <scope>NUCLEOTIDE SEQUENCE</scope>
    <source>
        <strain evidence="2">DSM 107454</strain>
    </source>
</reference>
<dbReference type="InterPro" id="IPR012854">
    <property type="entry name" value="Cu_amine_oxidase-like_N"/>
</dbReference>
<dbReference type="InterPro" id="IPR036582">
    <property type="entry name" value="Mao_N_sf"/>
</dbReference>
<name>A0A9D5M7V4_9FIRM</name>
<protein>
    <recommendedName>
        <fullName evidence="1">Copper amine oxidase-like N-terminal domain-containing protein</fullName>
    </recommendedName>
</protein>
<dbReference type="EMBL" id="JADCKB010000038">
    <property type="protein sequence ID" value="MBE5041164.1"/>
    <property type="molecule type" value="Genomic_DNA"/>
</dbReference>
<comment type="caution">
    <text evidence="2">The sequence shown here is derived from an EMBL/GenBank/DDBJ whole genome shotgun (WGS) entry which is preliminary data.</text>
</comment>
<dbReference type="AlphaFoldDB" id="A0A9D5M7V4"/>
<gene>
    <name evidence="2" type="ORF">INF28_11945</name>
</gene>
<feature type="domain" description="Copper amine oxidase-like N-terminal" evidence="1">
    <location>
        <begin position="31"/>
        <end position="138"/>
    </location>
</feature>
<accession>A0A9D5M7V4</accession>
<dbReference type="Gene3D" id="3.30.457.10">
    <property type="entry name" value="Copper amine oxidase-like, N-terminal domain"/>
    <property type="match status" value="1"/>
</dbReference>
<dbReference type="SUPFAM" id="SSF55383">
    <property type="entry name" value="Copper amine oxidase, domain N"/>
    <property type="match status" value="1"/>
</dbReference>
<evidence type="ECO:0000313" key="2">
    <source>
        <dbReference type="EMBL" id="MBE5041164.1"/>
    </source>
</evidence>
<dbReference type="Pfam" id="PF07833">
    <property type="entry name" value="Cu_amine_oxidN1"/>
    <property type="match status" value="1"/>
</dbReference>
<sequence>MKKSIALLLVLILTIGILPFGVLASENIYVTVDGATLNFDQPPIMQNDRVLVPMRLIFETLGATVEWDEYNQYVKATKDDISITMQIGNNTMVKNGQYITLDTAPILLNGRTLVPVRAVAESLEATVEWRGEINTVVIEQKVIPKRYATETVVYAPDAKSIITDKDNNIYYIQDNKVMIYKNGIASVFVDVDKKYDNFEFAEVGREKGFISSIVYDFSNNCIIGNIDNNGMPAAMATINLTTGEVLRTVKNEWAPDLCLLDQKQLYGFDFGGSSYAPYFSRVNLSTGQGTEIKLPEFQDSLKYIPFSLAVIDSKITFLVIDNYNIYYCQYNLAKNDYDTTNVLNSDILLENLYIGTDGINFYYILDSDIYQVTPTKQVKLWLSNEEIDYQDQTAIYQDNGSDILTFDQEGNILFYDANVKSIRRIKKLN</sequence>
<evidence type="ECO:0000259" key="1">
    <source>
        <dbReference type="Pfam" id="PF07833"/>
    </source>
</evidence>
<organism evidence="2 3">
    <name type="scientific">Ructibacterium gallinarum</name>
    <dbReference type="NCBI Taxonomy" id="2779355"/>
    <lineage>
        <taxon>Bacteria</taxon>
        <taxon>Bacillati</taxon>
        <taxon>Bacillota</taxon>
        <taxon>Clostridia</taxon>
        <taxon>Eubacteriales</taxon>
        <taxon>Oscillospiraceae</taxon>
        <taxon>Ructibacterium</taxon>
    </lineage>
</organism>
<dbReference type="RefSeq" id="WP_226393698.1">
    <property type="nucleotide sequence ID" value="NZ_JADCKB010000038.1"/>
</dbReference>
<evidence type="ECO:0000313" key="3">
    <source>
        <dbReference type="Proteomes" id="UP000806542"/>
    </source>
</evidence>